<dbReference type="AlphaFoldDB" id="A0A699Z3X0"/>
<evidence type="ECO:0000313" key="2">
    <source>
        <dbReference type="Proteomes" id="UP000485058"/>
    </source>
</evidence>
<dbReference type="PANTHER" id="PTHR21725:SF1">
    <property type="entry name" value="E3 UBIQUITIN-PROTEIN LIGASE UBR4"/>
    <property type="match status" value="1"/>
</dbReference>
<gene>
    <name evidence="1" type="ORF">HaLaN_13926</name>
</gene>
<dbReference type="InterPro" id="IPR045189">
    <property type="entry name" value="UBR4-like"/>
</dbReference>
<comment type="caution">
    <text evidence="1">The sequence shown here is derived from an EMBL/GenBank/DDBJ whole genome shotgun (WGS) entry which is preliminary data.</text>
</comment>
<proteinExistence type="predicted"/>
<sequence length="141" mass="15360">MTRLVSMYSVLGVTINLTDTRKTECVHILKVSYVATAKPDLSHLRSPAGLDQWQPLATLQLRPGQTQASVQLPLPVDITGVCLEVSSTLTSLQAQSQERLTCPRCSSLITDKALSGNQAQQMDMDDLPIGGQCIKPWAVLR</sequence>
<feature type="non-terminal residue" evidence="1">
    <location>
        <position position="1"/>
    </location>
</feature>
<organism evidence="1 2">
    <name type="scientific">Haematococcus lacustris</name>
    <name type="common">Green alga</name>
    <name type="synonym">Haematococcus pluvialis</name>
    <dbReference type="NCBI Taxonomy" id="44745"/>
    <lineage>
        <taxon>Eukaryota</taxon>
        <taxon>Viridiplantae</taxon>
        <taxon>Chlorophyta</taxon>
        <taxon>core chlorophytes</taxon>
        <taxon>Chlorophyceae</taxon>
        <taxon>CS clade</taxon>
        <taxon>Chlamydomonadales</taxon>
        <taxon>Haematococcaceae</taxon>
        <taxon>Haematococcus</taxon>
    </lineage>
</organism>
<dbReference type="Proteomes" id="UP000485058">
    <property type="component" value="Unassembled WGS sequence"/>
</dbReference>
<evidence type="ECO:0000313" key="1">
    <source>
        <dbReference type="EMBL" id="GFH17317.1"/>
    </source>
</evidence>
<dbReference type="EMBL" id="BLLF01001129">
    <property type="protein sequence ID" value="GFH17317.1"/>
    <property type="molecule type" value="Genomic_DNA"/>
</dbReference>
<reference evidence="1 2" key="1">
    <citation type="submission" date="2020-02" db="EMBL/GenBank/DDBJ databases">
        <title>Draft genome sequence of Haematococcus lacustris strain NIES-144.</title>
        <authorList>
            <person name="Morimoto D."/>
            <person name="Nakagawa S."/>
            <person name="Yoshida T."/>
            <person name="Sawayama S."/>
        </authorList>
    </citation>
    <scope>NUCLEOTIDE SEQUENCE [LARGE SCALE GENOMIC DNA]</scope>
    <source>
        <strain evidence="1 2">NIES-144</strain>
    </source>
</reference>
<dbReference type="PANTHER" id="PTHR21725">
    <property type="entry name" value="E3 UBIQUITIN-PROTEIN LIGASE UBR4"/>
    <property type="match status" value="1"/>
</dbReference>
<protein>
    <submittedName>
        <fullName evidence="1">Auxin transport protein BIG</fullName>
    </submittedName>
</protein>
<name>A0A699Z3X0_HAELA</name>
<keyword evidence="2" id="KW-1185">Reference proteome</keyword>
<accession>A0A699Z3X0</accession>